<reference evidence="1 2" key="1">
    <citation type="journal article" date="2008" name="Proc. Natl. Acad. Sci. U.S.A.">
        <title>Niche adaptation and genome expansion in the chlorophyll d-producing cyanobacterium Acaryochloris marina.</title>
        <authorList>
            <person name="Swingley W.D."/>
            <person name="Chen M."/>
            <person name="Cheung P.C."/>
            <person name="Conrad A.L."/>
            <person name="Dejesa L.C."/>
            <person name="Hao J."/>
            <person name="Honchak B.M."/>
            <person name="Karbach L.E."/>
            <person name="Kurdoglu A."/>
            <person name="Lahiri S."/>
            <person name="Mastrian S.D."/>
            <person name="Miyashita H."/>
            <person name="Page L."/>
            <person name="Ramakrishna P."/>
            <person name="Satoh S."/>
            <person name="Sattley W.M."/>
            <person name="Shimada Y."/>
            <person name="Taylor H.L."/>
            <person name="Tomo T."/>
            <person name="Tsuchiya T."/>
            <person name="Wang Z.T."/>
            <person name="Raymond J."/>
            <person name="Mimuro M."/>
            <person name="Blankenship R.E."/>
            <person name="Touchman J.W."/>
        </authorList>
    </citation>
    <scope>NUCLEOTIDE SEQUENCE [LARGE SCALE GENOMIC DNA]</scope>
    <source>
        <strain evidence="2">MBIC 11017</strain>
    </source>
</reference>
<dbReference type="HOGENOM" id="CLU_151190_0_0_3"/>
<dbReference type="KEGG" id="amr:AM1_2559"/>
<dbReference type="RefSeq" id="WP_012163026.1">
    <property type="nucleotide sequence ID" value="NC_009925.1"/>
</dbReference>
<dbReference type="eggNOG" id="ENOG5032YXH">
    <property type="taxonomic scope" value="Bacteria"/>
</dbReference>
<accession>B0C5J1</accession>
<organism evidence="1 2">
    <name type="scientific">Acaryochloris marina (strain MBIC 11017)</name>
    <dbReference type="NCBI Taxonomy" id="329726"/>
    <lineage>
        <taxon>Bacteria</taxon>
        <taxon>Bacillati</taxon>
        <taxon>Cyanobacteriota</taxon>
        <taxon>Cyanophyceae</taxon>
        <taxon>Acaryochloridales</taxon>
        <taxon>Acaryochloridaceae</taxon>
        <taxon>Acaryochloris</taxon>
    </lineage>
</organism>
<dbReference type="STRING" id="329726.AM1_2559"/>
<evidence type="ECO:0000313" key="2">
    <source>
        <dbReference type="Proteomes" id="UP000000268"/>
    </source>
</evidence>
<dbReference type="InterPro" id="IPR025458">
    <property type="entry name" value="DUF4278"/>
</dbReference>
<protein>
    <recommendedName>
        <fullName evidence="3">DUF4278 domain-containing protein</fullName>
    </recommendedName>
</protein>
<dbReference type="OrthoDB" id="517878at2"/>
<sequence>MKLTYRGVNYDYNPPAVDMTSSEEVGQYRGLEWRFRNAQKPPVMQPSLNLVYRGVAYETGTPEPEVAPTYTPAPTTPVAAPAILTVQNMARSLMTSHHRWIKNRQQALLSRSAAEVGLSADAAHYWNHIQGKVHPSFRGSYDRSHAALS</sequence>
<dbReference type="Proteomes" id="UP000000268">
    <property type="component" value="Chromosome"/>
</dbReference>
<name>B0C5J1_ACAM1</name>
<gene>
    <name evidence="1" type="ordered locus">AM1_2559</name>
</gene>
<evidence type="ECO:0008006" key="3">
    <source>
        <dbReference type="Google" id="ProtNLM"/>
    </source>
</evidence>
<dbReference type="AlphaFoldDB" id="B0C5J1"/>
<dbReference type="Pfam" id="PF14105">
    <property type="entry name" value="DUF4278"/>
    <property type="match status" value="1"/>
</dbReference>
<keyword evidence="2" id="KW-1185">Reference proteome</keyword>
<evidence type="ECO:0000313" key="1">
    <source>
        <dbReference type="EMBL" id="ABW27567.1"/>
    </source>
</evidence>
<proteinExistence type="predicted"/>
<dbReference type="EMBL" id="CP000828">
    <property type="protein sequence ID" value="ABW27567.1"/>
    <property type="molecule type" value="Genomic_DNA"/>
</dbReference>